<dbReference type="Pfam" id="PF00650">
    <property type="entry name" value="CRAL_TRIO"/>
    <property type="match status" value="1"/>
</dbReference>
<dbReference type="SUPFAM" id="SSF46938">
    <property type="entry name" value="CRAL/TRIO N-terminal domain"/>
    <property type="match status" value="1"/>
</dbReference>
<dbReference type="AlphaFoldDB" id="A0A9W8A182"/>
<dbReference type="SMART" id="SM01100">
    <property type="entry name" value="CRAL_TRIO_N"/>
    <property type="match status" value="1"/>
</dbReference>
<dbReference type="CDD" id="cd00170">
    <property type="entry name" value="SEC14"/>
    <property type="match status" value="1"/>
</dbReference>
<feature type="domain" description="CRAL-TRIO" evidence="1">
    <location>
        <begin position="172"/>
        <end position="329"/>
    </location>
</feature>
<proteinExistence type="predicted"/>
<dbReference type="InterPro" id="IPR001251">
    <property type="entry name" value="CRAL-TRIO_dom"/>
</dbReference>
<evidence type="ECO:0000313" key="2">
    <source>
        <dbReference type="EMBL" id="KAJ1920825.1"/>
    </source>
</evidence>
<dbReference type="SUPFAM" id="SSF52087">
    <property type="entry name" value="CRAL/TRIO domain"/>
    <property type="match status" value="1"/>
</dbReference>
<dbReference type="PROSITE" id="PS50191">
    <property type="entry name" value="CRAL_TRIO"/>
    <property type="match status" value="1"/>
</dbReference>
<dbReference type="InterPro" id="IPR052432">
    <property type="entry name" value="PITP/CRAL-TRIO"/>
</dbReference>
<dbReference type="InterPro" id="IPR011074">
    <property type="entry name" value="CRAL/TRIO_N_dom"/>
</dbReference>
<dbReference type="Gene3D" id="3.40.525.10">
    <property type="entry name" value="CRAL-TRIO lipid binding domain"/>
    <property type="match status" value="1"/>
</dbReference>
<protein>
    <recommendedName>
        <fullName evidence="1">CRAL-TRIO domain-containing protein</fullName>
    </recommendedName>
</protein>
<dbReference type="InterPro" id="IPR036865">
    <property type="entry name" value="CRAL-TRIO_dom_sf"/>
</dbReference>
<reference evidence="2" key="1">
    <citation type="submission" date="2022-07" db="EMBL/GenBank/DDBJ databases">
        <title>Phylogenomic reconstructions and comparative analyses of Kickxellomycotina fungi.</title>
        <authorList>
            <person name="Reynolds N.K."/>
            <person name="Stajich J.E."/>
            <person name="Barry K."/>
            <person name="Grigoriev I.V."/>
            <person name="Crous P."/>
            <person name="Smith M.E."/>
        </authorList>
    </citation>
    <scope>NUCLEOTIDE SEQUENCE</scope>
    <source>
        <strain evidence="2">NBRC 100468</strain>
    </source>
</reference>
<dbReference type="Proteomes" id="UP001150538">
    <property type="component" value="Unassembled WGS sequence"/>
</dbReference>
<dbReference type="OrthoDB" id="43460at2759"/>
<name>A0A9W8A182_9FUNG</name>
<keyword evidence="3" id="KW-1185">Reference proteome</keyword>
<dbReference type="Pfam" id="PF03765">
    <property type="entry name" value="CRAL_TRIO_N"/>
    <property type="match status" value="1"/>
</dbReference>
<dbReference type="PANTHER" id="PTHR46590">
    <property type="entry name" value="PHOSPHATIDYLINOSITOL TRANSFER PROTEIN CSR1-RELATED"/>
    <property type="match status" value="1"/>
</dbReference>
<evidence type="ECO:0000313" key="3">
    <source>
        <dbReference type="Proteomes" id="UP001150538"/>
    </source>
</evidence>
<organism evidence="2 3">
    <name type="scientific">Mycoemilia scoparia</name>
    <dbReference type="NCBI Taxonomy" id="417184"/>
    <lineage>
        <taxon>Eukaryota</taxon>
        <taxon>Fungi</taxon>
        <taxon>Fungi incertae sedis</taxon>
        <taxon>Zoopagomycota</taxon>
        <taxon>Kickxellomycotina</taxon>
        <taxon>Kickxellomycetes</taxon>
        <taxon>Kickxellales</taxon>
        <taxon>Kickxellaceae</taxon>
        <taxon>Mycoemilia</taxon>
    </lineage>
</organism>
<dbReference type="InterPro" id="IPR036273">
    <property type="entry name" value="CRAL/TRIO_N_dom_sf"/>
</dbReference>
<comment type="caution">
    <text evidence="2">The sequence shown here is derived from an EMBL/GenBank/DDBJ whole genome shotgun (WGS) entry which is preliminary data.</text>
</comment>
<sequence>MPIKITTQFETGELDLSGCCENLKCEEKTALKEFWRFMLNNKSTPWKEVESDPVAAIDTSSDKKENNPDESIEVYEGCTYGQTVEDKLKKDGKVGKQDKIVPTEYETLRLDDSFGEAFWSVIREDNPDVLFLRFLRARKWDLERAKKMGAAAVKWRIHDNVEEIIWYGESKNEASLMAKGVSFVHGADRLGHPIIWSPSSSHHQRDQPFGSMKRYLIWMMETSRQLLRKPIEKVCLIMDLTGHSNSNMDWPFVKMFVKILESYYPECLALCIVYNGPWWFSGVYKMIAPLLDPVVAAKIQFAKNVDGLKQFIDEDQILTSRGGKNVYEFKYVPPTVDENAAMADLVGRKKAVAKWREAKNEVERLTEKWIVANNDDSELEQQRLDSIKEYVKASVDLDKYTRARHMYHRIGALKNEVLDWSELQKAK</sequence>
<gene>
    <name evidence="2" type="ORF">H4219_001061</name>
</gene>
<evidence type="ECO:0000259" key="1">
    <source>
        <dbReference type="PROSITE" id="PS50191"/>
    </source>
</evidence>
<dbReference type="PANTHER" id="PTHR46590:SF1">
    <property type="entry name" value="PHOSPHATIDYLINOSITOL TRANSFER PROTEIN CSR1"/>
    <property type="match status" value="1"/>
</dbReference>
<dbReference type="EMBL" id="JANBPU010000009">
    <property type="protein sequence ID" value="KAJ1920825.1"/>
    <property type="molecule type" value="Genomic_DNA"/>
</dbReference>
<dbReference type="SMART" id="SM00516">
    <property type="entry name" value="SEC14"/>
    <property type="match status" value="1"/>
</dbReference>
<accession>A0A9W8A182</accession>